<protein>
    <submittedName>
        <fullName evidence="1">Uncharacterized protein</fullName>
    </submittedName>
</protein>
<reference evidence="1" key="1">
    <citation type="submission" date="2020-08" db="EMBL/GenBank/DDBJ databases">
        <title>Functional genomics of gut bacteria from endangered species of beetles.</title>
        <authorList>
            <person name="Carlos-Shanley C."/>
        </authorList>
    </citation>
    <scope>NUCLEOTIDE SEQUENCE [LARGE SCALE GENOMIC DNA]</scope>
    <source>
        <strain evidence="1">S00060</strain>
    </source>
</reference>
<sequence length="227" mass="27311">MSEVWIQEEQLNAEFYEMVGHYIQLEGTIDSVYFISETMESVDDRDEQREFLLDFLIKQDRYPLYLTFLCDDMMAEEFEEEFNQLGIEYRYELLEEKQAYYTFFKRVTYHPRCFTLPIKDARTLSLALEHTFYLANMNEFYSLSYSENLSFELKRVKEWGRWKNGSIPIFKTEEDTTFITIFYDGAGFFLFSNEDRYSSIQKVCSTFPEDSRLVQINDQLIDQDEEG</sequence>
<organism evidence="1 2">
    <name type="scientific">Priestia aryabhattai</name>
    <name type="common">Bacillus aryabhattai</name>
    <dbReference type="NCBI Taxonomy" id="412384"/>
    <lineage>
        <taxon>Bacteria</taxon>
        <taxon>Bacillati</taxon>
        <taxon>Bacillota</taxon>
        <taxon>Bacilli</taxon>
        <taxon>Bacillales</taxon>
        <taxon>Bacillaceae</taxon>
        <taxon>Priestia</taxon>
    </lineage>
</organism>
<dbReference type="AlphaFoldDB" id="A0A7W3RIV0"/>
<evidence type="ECO:0000313" key="1">
    <source>
        <dbReference type="EMBL" id="MBA9042903.1"/>
    </source>
</evidence>
<keyword evidence="2" id="KW-1185">Reference proteome</keyword>
<comment type="caution">
    <text evidence="1">The sequence shown here is derived from an EMBL/GenBank/DDBJ whole genome shotgun (WGS) entry which is preliminary data.</text>
</comment>
<name>A0A7W3RIV0_PRIAR</name>
<dbReference type="Proteomes" id="UP000543174">
    <property type="component" value="Unassembled WGS sequence"/>
</dbReference>
<evidence type="ECO:0000313" key="2">
    <source>
        <dbReference type="Proteomes" id="UP000543174"/>
    </source>
</evidence>
<gene>
    <name evidence="1" type="ORF">HNP21_006081</name>
</gene>
<proteinExistence type="predicted"/>
<dbReference type="RefSeq" id="WP_182528202.1">
    <property type="nucleotide sequence ID" value="NZ_JACJHT010000020.1"/>
</dbReference>
<accession>A0A7W3RIV0</accession>
<dbReference type="EMBL" id="JACJHT010000020">
    <property type="protein sequence ID" value="MBA9042903.1"/>
    <property type="molecule type" value="Genomic_DNA"/>
</dbReference>